<proteinExistence type="inferred from homology"/>
<evidence type="ECO:0000256" key="2">
    <source>
        <dbReference type="ARBA" id="ARBA00003002"/>
    </source>
</evidence>
<dbReference type="InterPro" id="IPR023424">
    <property type="entry name" value="OadG"/>
</dbReference>
<keyword evidence="8 16" id="KW-0812">Transmembrane</keyword>
<feature type="transmembrane region" description="Helical" evidence="16 17">
    <location>
        <begin position="12"/>
        <end position="34"/>
    </location>
</feature>
<evidence type="ECO:0000256" key="14">
    <source>
        <dbReference type="ARBA" id="ARBA00023201"/>
    </source>
</evidence>
<organism evidence="18 19">
    <name type="scientific">Salinimonas sediminis</name>
    <dbReference type="NCBI Taxonomy" id="2303538"/>
    <lineage>
        <taxon>Bacteria</taxon>
        <taxon>Pseudomonadati</taxon>
        <taxon>Pseudomonadota</taxon>
        <taxon>Gammaproteobacteria</taxon>
        <taxon>Alteromonadales</taxon>
        <taxon>Alteromonadaceae</taxon>
        <taxon>Alteromonas/Salinimonas group</taxon>
        <taxon>Salinimonas</taxon>
    </lineage>
</organism>
<reference evidence="18 19" key="1">
    <citation type="submission" date="2018-08" db="EMBL/GenBank/DDBJ databases">
        <title>Salinimonas sediminis sp. nov., a piezophilic bacterium isolated from a deep-sea sediment sample from the New Britain Trench.</title>
        <authorList>
            <person name="Cao J."/>
        </authorList>
    </citation>
    <scope>NUCLEOTIDE SEQUENCE [LARGE SCALE GENOMIC DNA]</scope>
    <source>
        <strain evidence="18 19">N102</strain>
    </source>
</reference>
<evidence type="ECO:0000256" key="6">
    <source>
        <dbReference type="ARBA" id="ARBA00022448"/>
    </source>
</evidence>
<dbReference type="GO" id="GO:0005886">
    <property type="term" value="C:plasma membrane"/>
    <property type="evidence" value="ECO:0007669"/>
    <property type="project" value="UniProtKB-SubCell"/>
</dbReference>
<evidence type="ECO:0000256" key="3">
    <source>
        <dbReference type="ARBA" id="ARBA00004162"/>
    </source>
</evidence>
<dbReference type="NCBIfam" id="TIGR01195">
    <property type="entry name" value="oadG_fam"/>
    <property type="match status" value="1"/>
</dbReference>
<dbReference type="AlphaFoldDB" id="A0A346NS94"/>
<evidence type="ECO:0000256" key="11">
    <source>
        <dbReference type="ARBA" id="ARBA00023053"/>
    </source>
</evidence>
<sequence length="87" mass="9206">MNSEISAQLTEAATLMLVGMGFVFAFLTLLIGGIKAIELFCLKFPSAQTAAPAQTRKTLPGNQPHKTDPATVAAISAAIHLHRQSTK</sequence>
<dbReference type="EC" id="7.2.4.2" evidence="16"/>
<dbReference type="GO" id="GO:0036376">
    <property type="term" value="P:sodium ion export across plasma membrane"/>
    <property type="evidence" value="ECO:0007669"/>
    <property type="project" value="InterPro"/>
</dbReference>
<evidence type="ECO:0000256" key="13">
    <source>
        <dbReference type="ARBA" id="ARBA00023136"/>
    </source>
</evidence>
<dbReference type="OrthoDB" id="6215597at2"/>
<evidence type="ECO:0000256" key="9">
    <source>
        <dbReference type="ARBA" id="ARBA00022967"/>
    </source>
</evidence>
<keyword evidence="19" id="KW-1185">Reference proteome</keyword>
<comment type="subunit">
    <text evidence="5 16">Heterotrimer of an alpha, a beta and a gamma subunit.</text>
</comment>
<comment type="subcellular location">
    <subcellularLocation>
        <location evidence="3 16 17">Cell membrane</location>
        <topology evidence="3 16 17">Single-pass membrane protein</topology>
    </subcellularLocation>
</comment>
<comment type="cofactor">
    <cofactor evidence="1 16 17">
        <name>Na(+)</name>
        <dbReference type="ChEBI" id="CHEBI:29101"/>
    </cofactor>
</comment>
<keyword evidence="9 16" id="KW-1278">Translocase</keyword>
<dbReference type="GO" id="GO:0015081">
    <property type="term" value="F:sodium ion transmembrane transporter activity"/>
    <property type="evidence" value="ECO:0007669"/>
    <property type="project" value="UniProtKB-UniRule"/>
</dbReference>
<keyword evidence="13 16" id="KW-0472">Membrane</keyword>
<dbReference type="EMBL" id="CP031769">
    <property type="protein sequence ID" value="AXR08401.1"/>
    <property type="molecule type" value="Genomic_DNA"/>
</dbReference>
<evidence type="ECO:0000256" key="10">
    <source>
        <dbReference type="ARBA" id="ARBA00022989"/>
    </source>
</evidence>
<evidence type="ECO:0000256" key="16">
    <source>
        <dbReference type="HAMAP-Rule" id="MF_00404"/>
    </source>
</evidence>
<dbReference type="GO" id="GO:0015451">
    <property type="term" value="F:decarboxylation-driven active transmembrane transporter activity"/>
    <property type="evidence" value="ECO:0007669"/>
    <property type="project" value="UniProtKB-EC"/>
</dbReference>
<evidence type="ECO:0000256" key="4">
    <source>
        <dbReference type="ARBA" id="ARBA00005844"/>
    </source>
</evidence>
<evidence type="ECO:0000313" key="19">
    <source>
        <dbReference type="Proteomes" id="UP000262073"/>
    </source>
</evidence>
<dbReference type="InterPro" id="IPR005899">
    <property type="entry name" value="Na_pump_deCOase"/>
</dbReference>
<evidence type="ECO:0000313" key="18">
    <source>
        <dbReference type="EMBL" id="AXR08401.1"/>
    </source>
</evidence>
<comment type="catalytic activity">
    <reaction evidence="15 16 17">
        <text>oxaloacetate + 2 Na(+)(in) + H(+) = pyruvate + 2 Na(+)(out) + CO2</text>
        <dbReference type="Rhea" id="RHEA:57724"/>
        <dbReference type="ChEBI" id="CHEBI:15361"/>
        <dbReference type="ChEBI" id="CHEBI:15378"/>
        <dbReference type="ChEBI" id="CHEBI:16452"/>
        <dbReference type="ChEBI" id="CHEBI:16526"/>
        <dbReference type="ChEBI" id="CHEBI:29101"/>
        <dbReference type="EC" id="7.2.4.2"/>
    </reaction>
</comment>
<evidence type="ECO:0000256" key="8">
    <source>
        <dbReference type="ARBA" id="ARBA00022692"/>
    </source>
</evidence>
<accession>A0A346NS94</accession>
<dbReference type="Pfam" id="PF04277">
    <property type="entry name" value="OAD_gamma"/>
    <property type="match status" value="1"/>
</dbReference>
<evidence type="ECO:0000256" key="17">
    <source>
        <dbReference type="RuleBase" id="RU004278"/>
    </source>
</evidence>
<keyword evidence="12 16" id="KW-0406">Ion transport</keyword>
<dbReference type="Proteomes" id="UP000262073">
    <property type="component" value="Chromosome"/>
</dbReference>
<keyword evidence="11 16" id="KW-0915">Sodium</keyword>
<gene>
    <name evidence="16" type="primary">oadG</name>
    <name evidence="18" type="ORF">D0Y50_05035</name>
</gene>
<keyword evidence="14 16" id="KW-0739">Sodium transport</keyword>
<name>A0A346NS94_9ALTE</name>
<protein>
    <recommendedName>
        <fullName evidence="16">Probable oxaloacetate decarboxylase gamma chain</fullName>
        <ecNumber evidence="16">7.2.4.2</ecNumber>
    </recommendedName>
</protein>
<evidence type="ECO:0000256" key="7">
    <source>
        <dbReference type="ARBA" id="ARBA00022475"/>
    </source>
</evidence>
<dbReference type="KEGG" id="salm:D0Y50_05035"/>
<evidence type="ECO:0000256" key="15">
    <source>
        <dbReference type="ARBA" id="ARBA00048176"/>
    </source>
</evidence>
<keyword evidence="6 16" id="KW-0813">Transport</keyword>
<keyword evidence="7 16" id="KW-1003">Cell membrane</keyword>
<evidence type="ECO:0000256" key="1">
    <source>
        <dbReference type="ARBA" id="ARBA00001959"/>
    </source>
</evidence>
<dbReference type="HAMAP" id="MF_00404">
    <property type="entry name" value="OadG"/>
    <property type="match status" value="1"/>
</dbReference>
<comment type="similarity">
    <text evidence="4 16 17">Belongs to the OadG family.</text>
</comment>
<comment type="function">
    <text evidence="2 16 17">Catalyzes the decarboxylation of oxaloacetate coupled to Na(+) translocation.</text>
</comment>
<evidence type="ECO:0000256" key="12">
    <source>
        <dbReference type="ARBA" id="ARBA00023065"/>
    </source>
</evidence>
<dbReference type="GO" id="GO:0008948">
    <property type="term" value="F:oxaloacetate decarboxylase activity"/>
    <property type="evidence" value="ECO:0007669"/>
    <property type="project" value="UniProtKB-UniRule"/>
</dbReference>
<keyword evidence="10 16" id="KW-1133">Transmembrane helix</keyword>
<evidence type="ECO:0000256" key="5">
    <source>
        <dbReference type="ARBA" id="ARBA00011869"/>
    </source>
</evidence>